<dbReference type="OrthoDB" id="8251725at2"/>
<protein>
    <submittedName>
        <fullName evidence="2">Uncharacterized protein</fullName>
    </submittedName>
</protein>
<accession>A0A327KQD8</accession>
<comment type="caution">
    <text evidence="2">The sequence shown here is derived from an EMBL/GenBank/DDBJ whole genome shotgun (WGS) entry which is preliminary data.</text>
</comment>
<dbReference type="RefSeq" id="WP_111355752.1">
    <property type="nucleotide sequence ID" value="NZ_NHSK01000319.1"/>
</dbReference>
<sequence>MRNDTCKELFSYDCLDCIPDKFRPLFSGGPVLPSERLADYAYILALTIDTLKPTYVHEWIVVKDYVDLTWEINQYRRLRIDVLNIAVAELVSDLSAKPGLGTPRTIARKGQDFLLSAEVFRRHPQRVLELIEEAGLKSDMLAAQAFVRRCGELEKLERLSTNAERRRAGMLASLCLLREHAEALCRISDERLTTPDPEPHPPVDLPGDLGVSGALDALEAPHSTNFLDPSEALDAPESLDSTELLDAPPMDLSRECHASPTTKDPA</sequence>
<evidence type="ECO:0000313" key="3">
    <source>
        <dbReference type="Proteomes" id="UP000248863"/>
    </source>
</evidence>
<evidence type="ECO:0000256" key="1">
    <source>
        <dbReference type="SAM" id="MobiDB-lite"/>
    </source>
</evidence>
<reference evidence="2 3" key="1">
    <citation type="submission" date="2017-07" db="EMBL/GenBank/DDBJ databases">
        <title>Draft Genome Sequences of Select Purple Nonsulfur Bacteria.</title>
        <authorList>
            <person name="Lasarre B."/>
            <person name="Mckinlay J.B."/>
        </authorList>
    </citation>
    <scope>NUCLEOTIDE SEQUENCE [LARGE SCALE GENOMIC DNA]</scope>
    <source>
        <strain evidence="2 3">DSM 11907</strain>
    </source>
</reference>
<feature type="compositionally biased region" description="Basic and acidic residues" evidence="1">
    <location>
        <begin position="190"/>
        <end position="201"/>
    </location>
</feature>
<feature type="region of interest" description="Disordered" evidence="1">
    <location>
        <begin position="190"/>
        <end position="266"/>
    </location>
</feature>
<proteinExistence type="predicted"/>
<dbReference type="Proteomes" id="UP000248863">
    <property type="component" value="Unassembled WGS sequence"/>
</dbReference>
<dbReference type="AlphaFoldDB" id="A0A327KQD8"/>
<name>A0A327KQD8_9BRAD</name>
<keyword evidence="3" id="KW-1185">Reference proteome</keyword>
<gene>
    <name evidence="2" type="ORF">CH338_04180</name>
</gene>
<organism evidence="2 3">
    <name type="scientific">Rhodoplanes elegans</name>
    <dbReference type="NCBI Taxonomy" id="29408"/>
    <lineage>
        <taxon>Bacteria</taxon>
        <taxon>Pseudomonadati</taxon>
        <taxon>Pseudomonadota</taxon>
        <taxon>Alphaproteobacteria</taxon>
        <taxon>Hyphomicrobiales</taxon>
        <taxon>Nitrobacteraceae</taxon>
        <taxon>Rhodoplanes</taxon>
    </lineage>
</organism>
<dbReference type="EMBL" id="NPEU01000025">
    <property type="protein sequence ID" value="RAI41099.1"/>
    <property type="molecule type" value="Genomic_DNA"/>
</dbReference>
<evidence type="ECO:0000313" key="2">
    <source>
        <dbReference type="EMBL" id="RAI41099.1"/>
    </source>
</evidence>